<proteinExistence type="predicted"/>
<protein>
    <submittedName>
        <fullName evidence="1">Uncharacterized protein</fullName>
    </submittedName>
</protein>
<dbReference type="AlphaFoldDB" id="A0A4Y2H7B4"/>
<name>A0A4Y2H7B4_ARAVE</name>
<gene>
    <name evidence="1" type="ORF">AVEN_49645_1</name>
</gene>
<accession>A0A4Y2H7B4</accession>
<evidence type="ECO:0000313" key="2">
    <source>
        <dbReference type="Proteomes" id="UP000499080"/>
    </source>
</evidence>
<organism evidence="1 2">
    <name type="scientific">Araneus ventricosus</name>
    <name type="common">Orbweaver spider</name>
    <name type="synonym">Epeira ventricosa</name>
    <dbReference type="NCBI Taxonomy" id="182803"/>
    <lineage>
        <taxon>Eukaryota</taxon>
        <taxon>Metazoa</taxon>
        <taxon>Ecdysozoa</taxon>
        <taxon>Arthropoda</taxon>
        <taxon>Chelicerata</taxon>
        <taxon>Arachnida</taxon>
        <taxon>Araneae</taxon>
        <taxon>Araneomorphae</taxon>
        <taxon>Entelegynae</taxon>
        <taxon>Araneoidea</taxon>
        <taxon>Araneidae</taxon>
        <taxon>Araneus</taxon>
    </lineage>
</organism>
<dbReference type="EMBL" id="BGPR01001743">
    <property type="protein sequence ID" value="GBM60885.1"/>
    <property type="molecule type" value="Genomic_DNA"/>
</dbReference>
<sequence length="96" mass="11049">MVQRHAGQEERSTVRHYIKKHPRAKSVWDLFDVMRLGENPPFRPSIGLFETITLSLMIFPTLMTHMPFFLIFENFPSPGKYKAHCVSSSVGIVESV</sequence>
<comment type="caution">
    <text evidence="1">The sequence shown here is derived from an EMBL/GenBank/DDBJ whole genome shotgun (WGS) entry which is preliminary data.</text>
</comment>
<keyword evidence="2" id="KW-1185">Reference proteome</keyword>
<evidence type="ECO:0000313" key="1">
    <source>
        <dbReference type="EMBL" id="GBM60885.1"/>
    </source>
</evidence>
<dbReference type="Proteomes" id="UP000499080">
    <property type="component" value="Unassembled WGS sequence"/>
</dbReference>
<reference evidence="1 2" key="1">
    <citation type="journal article" date="2019" name="Sci. Rep.">
        <title>Orb-weaving spider Araneus ventricosus genome elucidates the spidroin gene catalogue.</title>
        <authorList>
            <person name="Kono N."/>
            <person name="Nakamura H."/>
            <person name="Ohtoshi R."/>
            <person name="Moran D.A.P."/>
            <person name="Shinohara A."/>
            <person name="Yoshida Y."/>
            <person name="Fujiwara M."/>
            <person name="Mori M."/>
            <person name="Tomita M."/>
            <person name="Arakawa K."/>
        </authorList>
    </citation>
    <scope>NUCLEOTIDE SEQUENCE [LARGE SCALE GENOMIC DNA]</scope>
</reference>